<comment type="subcellular location">
    <subcellularLocation>
        <location evidence="1 7">Membrane</location>
        <topology evidence="1 7">Multi-pass membrane protein</topology>
    </subcellularLocation>
</comment>
<dbReference type="AlphaFoldDB" id="A0AAU9VM55"/>
<feature type="transmembrane region" description="Helical" evidence="9">
    <location>
        <begin position="503"/>
        <end position="523"/>
    </location>
</feature>
<dbReference type="Gene3D" id="1.20.1250.20">
    <property type="entry name" value="MFS general substrate transporter like domains"/>
    <property type="match status" value="1"/>
</dbReference>
<keyword evidence="6 9" id="KW-0472">Membrane</keyword>
<evidence type="ECO:0000256" key="1">
    <source>
        <dbReference type="ARBA" id="ARBA00004141"/>
    </source>
</evidence>
<comment type="similarity">
    <text evidence="2 7">Belongs to the major facilitator superfamily. Proton-dependent oligopeptide transporter (POT/PTR) (TC 2.A.17) family.</text>
</comment>
<feature type="region of interest" description="Disordered" evidence="8">
    <location>
        <begin position="533"/>
        <end position="556"/>
    </location>
</feature>
<proteinExistence type="inferred from homology"/>
<dbReference type="Pfam" id="PF00854">
    <property type="entry name" value="PTR2"/>
    <property type="match status" value="1"/>
</dbReference>
<dbReference type="InterPro" id="IPR018456">
    <property type="entry name" value="PTR2_symporter_CS"/>
</dbReference>
<gene>
    <name evidence="10" type="ORF">PMEA_00000897</name>
</gene>
<name>A0AAU9VM55_9CNID</name>
<feature type="transmembrane region" description="Helical" evidence="9">
    <location>
        <begin position="337"/>
        <end position="359"/>
    </location>
</feature>
<dbReference type="PROSITE" id="PS01023">
    <property type="entry name" value="PTR2_2"/>
    <property type="match status" value="1"/>
</dbReference>
<keyword evidence="4" id="KW-0653">Protein transport</keyword>
<sequence length="556" mass="61099">MSAAPNGNENSPLIPKEPDEPHSTPGRVTSTGTNSSDSNSALSQRQRVQNAVCILVTELCERMTFYGASANLVLFSKNVLKLQSPWPSTITLLFTGTCFLSPLLGGWLADSYLSQYNTIYGSSLLYFVGVVLLATVSTSDNLLKSIFNASGRVVFFILALVLIAFSAGGIKANVSPFGADQLKQDGPRALQTFFNYFYWFINIGAFLAFTVVVAVQQKDIFSGYAIVVGSMLLGIIVFLTCRNRYLVKPPGGSQLTETAKIIHNAIKNRKQNTGGWMDGAKSRFGGKFGDDQVEDVKAVLRLLPVFITFIFYFSVYSQMSTSFLIQGTYMKLNFDGFSVPAASLSLFDIVIILVLVPLMDHAIYPLIERSGIKLTSLRRIGVGFMLSAASMLVAGLIEIKRRTVWQHGDICMQTVFNESHSASCFSIFWQAPQFLLVGSSEVFATISGLEFAYSQAPEYLKGVIMALFLSASGIGSYIANFVVAIVSSDWYPEKDPNQGHMEYFFFMMAGLMTLNFLLFLLIASSYKYKESSSQSEDTEEDQDAHELTISVSSVHG</sequence>
<evidence type="ECO:0000256" key="3">
    <source>
        <dbReference type="ARBA" id="ARBA00022692"/>
    </source>
</evidence>
<dbReference type="GO" id="GO:0016020">
    <property type="term" value="C:membrane"/>
    <property type="evidence" value="ECO:0007669"/>
    <property type="project" value="UniProtKB-SubCell"/>
</dbReference>
<feature type="transmembrane region" description="Helical" evidence="9">
    <location>
        <begin position="298"/>
        <end position="316"/>
    </location>
</feature>
<feature type="transmembrane region" description="Helical" evidence="9">
    <location>
        <begin position="196"/>
        <end position="214"/>
    </location>
</feature>
<evidence type="ECO:0000256" key="4">
    <source>
        <dbReference type="ARBA" id="ARBA00022856"/>
    </source>
</evidence>
<feature type="transmembrane region" description="Helical" evidence="9">
    <location>
        <begin position="86"/>
        <end position="107"/>
    </location>
</feature>
<evidence type="ECO:0000256" key="2">
    <source>
        <dbReference type="ARBA" id="ARBA00005982"/>
    </source>
</evidence>
<evidence type="ECO:0000256" key="7">
    <source>
        <dbReference type="RuleBase" id="RU003755"/>
    </source>
</evidence>
<feature type="compositionally biased region" description="Low complexity" evidence="8">
    <location>
        <begin position="29"/>
        <end position="40"/>
    </location>
</feature>
<keyword evidence="5 9" id="KW-1133">Transmembrane helix</keyword>
<dbReference type="InterPro" id="IPR036259">
    <property type="entry name" value="MFS_trans_sf"/>
</dbReference>
<dbReference type="GO" id="GO:0006857">
    <property type="term" value="P:oligopeptide transport"/>
    <property type="evidence" value="ECO:0007669"/>
    <property type="project" value="InterPro"/>
</dbReference>
<accession>A0AAU9VM55</accession>
<dbReference type="Proteomes" id="UP001159428">
    <property type="component" value="Unassembled WGS sequence"/>
</dbReference>
<dbReference type="EMBL" id="CALNXJ010000001">
    <property type="protein sequence ID" value="CAH3031083.1"/>
    <property type="molecule type" value="Genomic_DNA"/>
</dbReference>
<feature type="transmembrane region" description="Helical" evidence="9">
    <location>
        <begin position="149"/>
        <end position="170"/>
    </location>
</feature>
<protein>
    <submittedName>
        <fullName evidence="10">Uncharacterized protein</fullName>
    </submittedName>
</protein>
<feature type="transmembrane region" description="Helical" evidence="9">
    <location>
        <begin position="379"/>
        <end position="397"/>
    </location>
</feature>
<feature type="transmembrane region" description="Helical" evidence="9">
    <location>
        <begin position="119"/>
        <end position="137"/>
    </location>
</feature>
<feature type="compositionally biased region" description="Polar residues" evidence="8">
    <location>
        <begin position="1"/>
        <end position="11"/>
    </location>
</feature>
<evidence type="ECO:0000313" key="10">
    <source>
        <dbReference type="EMBL" id="CAH3031083.1"/>
    </source>
</evidence>
<evidence type="ECO:0000313" key="11">
    <source>
        <dbReference type="Proteomes" id="UP001159428"/>
    </source>
</evidence>
<keyword evidence="3 7" id="KW-0812">Transmembrane</keyword>
<keyword evidence="4" id="KW-0571">Peptide transport</keyword>
<keyword evidence="7" id="KW-0813">Transport</keyword>
<organism evidence="10 11">
    <name type="scientific">Pocillopora meandrina</name>
    <dbReference type="NCBI Taxonomy" id="46732"/>
    <lineage>
        <taxon>Eukaryota</taxon>
        <taxon>Metazoa</taxon>
        <taxon>Cnidaria</taxon>
        <taxon>Anthozoa</taxon>
        <taxon>Hexacorallia</taxon>
        <taxon>Scleractinia</taxon>
        <taxon>Astrocoeniina</taxon>
        <taxon>Pocilloporidae</taxon>
        <taxon>Pocillopora</taxon>
    </lineage>
</organism>
<keyword evidence="11" id="KW-1185">Reference proteome</keyword>
<evidence type="ECO:0000256" key="9">
    <source>
        <dbReference type="SAM" id="Phobius"/>
    </source>
</evidence>
<dbReference type="GO" id="GO:0022857">
    <property type="term" value="F:transmembrane transporter activity"/>
    <property type="evidence" value="ECO:0007669"/>
    <property type="project" value="InterPro"/>
</dbReference>
<dbReference type="SUPFAM" id="SSF103473">
    <property type="entry name" value="MFS general substrate transporter"/>
    <property type="match status" value="1"/>
</dbReference>
<dbReference type="InterPro" id="IPR000109">
    <property type="entry name" value="POT_fam"/>
</dbReference>
<dbReference type="PANTHER" id="PTHR11654">
    <property type="entry name" value="OLIGOPEPTIDE TRANSPORTER-RELATED"/>
    <property type="match status" value="1"/>
</dbReference>
<evidence type="ECO:0000256" key="5">
    <source>
        <dbReference type="ARBA" id="ARBA00022989"/>
    </source>
</evidence>
<feature type="region of interest" description="Disordered" evidence="8">
    <location>
        <begin position="1"/>
        <end position="43"/>
    </location>
</feature>
<reference evidence="10 11" key="1">
    <citation type="submission" date="2022-05" db="EMBL/GenBank/DDBJ databases">
        <authorList>
            <consortium name="Genoscope - CEA"/>
            <person name="William W."/>
        </authorList>
    </citation>
    <scope>NUCLEOTIDE SEQUENCE [LARGE SCALE GENOMIC DNA]</scope>
</reference>
<evidence type="ECO:0000256" key="8">
    <source>
        <dbReference type="SAM" id="MobiDB-lite"/>
    </source>
</evidence>
<comment type="caution">
    <text evidence="10">The sequence shown here is derived from an EMBL/GenBank/DDBJ whole genome shotgun (WGS) entry which is preliminary data.</text>
</comment>
<evidence type="ECO:0000256" key="6">
    <source>
        <dbReference type="ARBA" id="ARBA00023136"/>
    </source>
</evidence>
<feature type="transmembrane region" description="Helical" evidence="9">
    <location>
        <begin position="463"/>
        <end position="483"/>
    </location>
</feature>
<feature type="transmembrane region" description="Helical" evidence="9">
    <location>
        <begin position="221"/>
        <end position="240"/>
    </location>
</feature>